<dbReference type="GeneID" id="115814814"/>
<dbReference type="Proteomes" id="UP000504632">
    <property type="component" value="Chromosome 6"/>
</dbReference>
<evidence type="ECO:0000256" key="1">
    <source>
        <dbReference type="SAM" id="SignalP"/>
    </source>
</evidence>
<name>A0A6J2VNK7_CHACN</name>
<protein>
    <submittedName>
        <fullName evidence="3">Uncharacterized protein LOC115814814</fullName>
    </submittedName>
</protein>
<keyword evidence="2" id="KW-1185">Reference proteome</keyword>
<keyword evidence="1" id="KW-0732">Signal</keyword>
<proteinExistence type="predicted"/>
<organism evidence="2 3">
    <name type="scientific">Chanos chanos</name>
    <name type="common">Milkfish</name>
    <name type="synonym">Mugil chanos</name>
    <dbReference type="NCBI Taxonomy" id="29144"/>
    <lineage>
        <taxon>Eukaryota</taxon>
        <taxon>Metazoa</taxon>
        <taxon>Chordata</taxon>
        <taxon>Craniata</taxon>
        <taxon>Vertebrata</taxon>
        <taxon>Euteleostomi</taxon>
        <taxon>Actinopterygii</taxon>
        <taxon>Neopterygii</taxon>
        <taxon>Teleostei</taxon>
        <taxon>Ostariophysi</taxon>
        <taxon>Gonorynchiformes</taxon>
        <taxon>Chanidae</taxon>
        <taxon>Chanos</taxon>
    </lineage>
</organism>
<feature type="chain" id="PRO_5027078259" evidence="1">
    <location>
        <begin position="24"/>
        <end position="238"/>
    </location>
</feature>
<dbReference type="OrthoDB" id="8554583at2759"/>
<dbReference type="InterPro" id="IPR040958">
    <property type="entry name" value="SNAD1"/>
</dbReference>
<dbReference type="Pfam" id="PF18744">
    <property type="entry name" value="SNAD1"/>
    <property type="match status" value="1"/>
</dbReference>
<dbReference type="InParanoid" id="A0A6J2VNK7"/>
<accession>A0A6J2VNK7</accession>
<sequence>MMSSLSVFFILILITPYTPCVESQTVDSGTLARIIQFIETHYKRVGPDGHDLQYAVAINVPKETCKPGFTPTNKNFLQQDEANNVKNAINDEANALYQGRELVAAGLKKVVINRKKTYNKHSESLLFNPSGNSPVTRLLGKRKDGCVIFYTFNSPCVDTCIDENGQHSILKGLDELRSHSGPKAFVFKHIWKFDGGKPLSEKFKSVANRVPLYRCVSGNTCYPCEGHGNTAIASQCLP</sequence>
<gene>
    <name evidence="3" type="primary">LOC115814814</name>
</gene>
<dbReference type="RefSeq" id="XP_030633632.1">
    <property type="nucleotide sequence ID" value="XM_030777772.1"/>
</dbReference>
<feature type="signal peptide" evidence="1">
    <location>
        <begin position="1"/>
        <end position="23"/>
    </location>
</feature>
<evidence type="ECO:0000313" key="2">
    <source>
        <dbReference type="Proteomes" id="UP000504632"/>
    </source>
</evidence>
<evidence type="ECO:0000313" key="3">
    <source>
        <dbReference type="RefSeq" id="XP_030633632.1"/>
    </source>
</evidence>
<dbReference type="AlphaFoldDB" id="A0A6J2VNK7"/>
<reference evidence="3" key="1">
    <citation type="submission" date="2025-08" db="UniProtKB">
        <authorList>
            <consortium name="RefSeq"/>
        </authorList>
    </citation>
    <scope>IDENTIFICATION</scope>
</reference>